<name>A0A2C3DEI5_BACCE</name>
<dbReference type="RefSeq" id="WP_097902591.1">
    <property type="nucleotide sequence ID" value="NZ_JAUCFW010000007.1"/>
</dbReference>
<dbReference type="AlphaFoldDB" id="A0A2C3DEI5"/>
<evidence type="ECO:0000313" key="1">
    <source>
        <dbReference type="EMBL" id="PEC23401.1"/>
    </source>
</evidence>
<proteinExistence type="predicted"/>
<organism evidence="1 2">
    <name type="scientific">Bacillus cereus</name>
    <dbReference type="NCBI Taxonomy" id="1396"/>
    <lineage>
        <taxon>Bacteria</taxon>
        <taxon>Bacillati</taxon>
        <taxon>Bacillota</taxon>
        <taxon>Bacilli</taxon>
        <taxon>Bacillales</taxon>
        <taxon>Bacillaceae</taxon>
        <taxon>Bacillus</taxon>
        <taxon>Bacillus cereus group</taxon>
    </lineage>
</organism>
<comment type="caution">
    <text evidence="1">The sequence shown here is derived from an EMBL/GenBank/DDBJ whole genome shotgun (WGS) entry which is preliminary data.</text>
</comment>
<dbReference type="EMBL" id="NVLK01000005">
    <property type="protein sequence ID" value="PEC23401.1"/>
    <property type="molecule type" value="Genomic_DNA"/>
</dbReference>
<reference evidence="1 2" key="1">
    <citation type="submission" date="2017-09" db="EMBL/GenBank/DDBJ databases">
        <title>Large-scale bioinformatics analysis of Bacillus genomes uncovers conserved roles of natural products in bacterial physiology.</title>
        <authorList>
            <consortium name="Agbiome Team Llc"/>
            <person name="Bleich R.M."/>
            <person name="Grubbs K.J."/>
            <person name="Santa Maria K.C."/>
            <person name="Allen S.E."/>
            <person name="Farag S."/>
            <person name="Shank E.A."/>
            <person name="Bowers A."/>
        </authorList>
    </citation>
    <scope>NUCLEOTIDE SEQUENCE [LARGE SCALE GENOMIC DNA]</scope>
    <source>
        <strain evidence="1 2">AFS096845</strain>
    </source>
</reference>
<gene>
    <name evidence="1" type="ORF">COM96_03105</name>
</gene>
<protein>
    <submittedName>
        <fullName evidence="1">Uncharacterized protein</fullName>
    </submittedName>
</protein>
<dbReference type="Proteomes" id="UP000220006">
    <property type="component" value="Unassembled WGS sequence"/>
</dbReference>
<dbReference type="PANTHER" id="PTHR40063:SF1">
    <property type="entry name" value="MEMBRANE PROTEIN"/>
    <property type="match status" value="1"/>
</dbReference>
<accession>A0A2C3DEI5</accession>
<evidence type="ECO:0000313" key="2">
    <source>
        <dbReference type="Proteomes" id="UP000220006"/>
    </source>
</evidence>
<dbReference type="PANTHER" id="PTHR40063">
    <property type="entry name" value="MEMBRANE PROTEIN-RELATED"/>
    <property type="match status" value="1"/>
</dbReference>
<sequence>MVYHSLKEVEKSVGSLSRVVGATLVTLVMGVSPFYAMLVGASVLNFGLLPGFIAGILYHFK</sequence>